<protein>
    <submittedName>
        <fullName evidence="2">Uncharacterized protein</fullName>
    </submittedName>
</protein>
<reference evidence="2 3" key="1">
    <citation type="submission" date="2018-09" db="EMBL/GenBank/DDBJ databases">
        <title>Genomic Encyclopedia of Archaeal and Bacterial Type Strains, Phase II (KMG-II): from individual species to whole genera.</title>
        <authorList>
            <person name="Goeker M."/>
        </authorList>
    </citation>
    <scope>NUCLEOTIDE SEQUENCE [LARGE SCALE GENOMIC DNA]</scope>
    <source>
        <strain evidence="2 3">DSM 13151</strain>
    </source>
</reference>
<dbReference type="EMBL" id="RAPO01000001">
    <property type="protein sequence ID" value="RKD97271.1"/>
    <property type="molecule type" value="Genomic_DNA"/>
</dbReference>
<keyword evidence="3" id="KW-1185">Reference proteome</keyword>
<evidence type="ECO:0000256" key="1">
    <source>
        <dbReference type="SAM" id="MobiDB-lite"/>
    </source>
</evidence>
<proteinExistence type="predicted"/>
<evidence type="ECO:0000313" key="3">
    <source>
        <dbReference type="Proteomes" id="UP000283805"/>
    </source>
</evidence>
<dbReference type="AlphaFoldDB" id="A0A3R7GXF5"/>
<comment type="caution">
    <text evidence="2">The sequence shown here is derived from an EMBL/GenBank/DDBJ whole genome shotgun (WGS) entry which is preliminary data.</text>
</comment>
<dbReference type="OrthoDB" id="206260at2157"/>
<accession>A0A3R7GXF5</accession>
<dbReference type="RefSeq" id="WP_120242828.1">
    <property type="nucleotide sequence ID" value="NZ_RAPO01000001.1"/>
</dbReference>
<dbReference type="Proteomes" id="UP000283805">
    <property type="component" value="Unassembled WGS sequence"/>
</dbReference>
<evidence type="ECO:0000313" key="2">
    <source>
        <dbReference type="EMBL" id="RKD97271.1"/>
    </source>
</evidence>
<feature type="compositionally biased region" description="Basic and acidic residues" evidence="1">
    <location>
        <begin position="42"/>
        <end position="55"/>
    </location>
</feature>
<feature type="region of interest" description="Disordered" evidence="1">
    <location>
        <begin position="32"/>
        <end position="83"/>
    </location>
</feature>
<name>A0A3R7GXF5_9EURY</name>
<gene>
    <name evidence="2" type="ORF">ATJ93_0256</name>
</gene>
<organism evidence="2 3">
    <name type="scientific">Halopiger aswanensis</name>
    <dbReference type="NCBI Taxonomy" id="148449"/>
    <lineage>
        <taxon>Archaea</taxon>
        <taxon>Methanobacteriati</taxon>
        <taxon>Methanobacteriota</taxon>
        <taxon>Stenosarchaea group</taxon>
        <taxon>Halobacteria</taxon>
        <taxon>Halobacteriales</taxon>
        <taxon>Natrialbaceae</taxon>
        <taxon>Halopiger</taxon>
    </lineage>
</organism>
<sequence>MSTEPATQRARTTCDDCGLPYYADENDACPYCDTSSAATETDPQRDRGSEPTPPDRRRRSASRPGSKSLLQRLTNALKDAFRR</sequence>